<comment type="catalytic activity">
    <reaction evidence="1">
        <text>Couples ATP hydrolysis with the unwinding of duplex DNA by translocating in the 3'-5' direction.</text>
        <dbReference type="EC" id="5.6.2.4"/>
    </reaction>
</comment>
<protein>
    <recommendedName>
        <fullName evidence="2">DNA 3'-5' helicase</fullName>
        <ecNumber evidence="2">5.6.2.4</ecNumber>
    </recommendedName>
</protein>
<feature type="compositionally biased region" description="Polar residues" evidence="3">
    <location>
        <begin position="123"/>
        <end position="132"/>
    </location>
</feature>
<feature type="compositionally biased region" description="Polar residues" evidence="3">
    <location>
        <begin position="254"/>
        <end position="271"/>
    </location>
</feature>
<dbReference type="SMART" id="SM00956">
    <property type="entry name" value="RQC"/>
    <property type="match status" value="1"/>
</dbReference>
<feature type="compositionally biased region" description="Basic residues" evidence="3">
    <location>
        <begin position="675"/>
        <end position="684"/>
    </location>
</feature>
<evidence type="ECO:0000256" key="1">
    <source>
        <dbReference type="ARBA" id="ARBA00034617"/>
    </source>
</evidence>
<feature type="compositionally biased region" description="Polar residues" evidence="3">
    <location>
        <begin position="15"/>
        <end position="28"/>
    </location>
</feature>
<dbReference type="GO" id="GO:0006281">
    <property type="term" value="P:DNA repair"/>
    <property type="evidence" value="ECO:0007669"/>
    <property type="project" value="InterPro"/>
</dbReference>
<evidence type="ECO:0000256" key="3">
    <source>
        <dbReference type="SAM" id="MobiDB-lite"/>
    </source>
</evidence>
<feature type="compositionally biased region" description="Acidic residues" evidence="3">
    <location>
        <begin position="657"/>
        <end position="668"/>
    </location>
</feature>
<feature type="compositionally biased region" description="Polar residues" evidence="3">
    <location>
        <begin position="152"/>
        <end position="166"/>
    </location>
</feature>
<sequence length="943" mass="104480">MARLRTAPSPVRKATLQTPSLCPSSGVTHESESYLQNDLKHGQSIAIQNRCTKLTHLTDVSRECRSLDFHAVESPEKQYPKQTPQASANRKATSRIAHFDTMDLTVDMDSDDEWSSKITKSTSKLRNLQPASTLEPMVGRKRNSDEYESDLGQPSCSTQKKSSSPTRQERCRSIAEFPSIEEVSSGRPRQLNQKQDAFVDYALDDDTRYFSSQGHDSSDQDFIFAGLTASPKSADIKLLHGAKIFPNSGDRVSASVSPAKPNNTATHTIVDSENESDGDDFDFQEHLEVLKEAEAHQTLGVSDVPGPPTPIKPLMQPHAFARLPSPLPYTPPLLSSASPKVGVKSLDLEIDDELPPFKPVEEKTGRTEKTQQETENSDLLQIFATLRANDFKNHWAKLFSARKDAKAACTVAADDDDMDMLVTLKETMNKCTARIRALQQLVLNRHKHVEFALQRPRLRAHLDLVLDNDDDDEPEALRDAARKVNRGIAPRDAGFTMIYCIELFLGKNKKNKQDAHVDLAEAGAGSDFDRNVIERLFHRLLMDDVFTEHNVANRRGFVAQYLKLGQTYKAIERSTTRVVMQVPLAGDKRGKKPKEAQSEDIMETPTRKQAPKTSRIATSTYVSSPVQGPGRSRSNTKGKQVQAYDSDDGFIVREDDHSEDDVSEEDAFEPVRQLRASKGRAPTRHTREESFGPPITSDERLQALDDIHQSMIENFVGEARLINQKRVLERSLREVPFTDTILREMAISFPLTKQAMCEIPDIDPDKVELHGDAYFRLIKQTKIHLDQARKVDGDRPNDPNRYIIDLVDSEDEGGGAQASDPQSSADATSSYFAVPADTAAFNARLRDYAHQEDSQRQQQRTHSAGSTSGATGKRKSTEDGGRGGQYKQQRTSGKGGAARRKNGSGGGGAGRSEPKRNSGPKKKATAQSKLTSNGSFGISAMPT</sequence>
<dbReference type="Gene3D" id="1.10.10.10">
    <property type="entry name" value="Winged helix-like DNA-binding domain superfamily/Winged helix DNA-binding domain"/>
    <property type="match status" value="1"/>
</dbReference>
<accession>A0A5N6KTL5</accession>
<feature type="region of interest" description="Disordered" evidence="3">
    <location>
        <begin position="354"/>
        <end position="375"/>
    </location>
</feature>
<dbReference type="InterPro" id="IPR036390">
    <property type="entry name" value="WH_DNA-bd_sf"/>
</dbReference>
<dbReference type="OrthoDB" id="5080150at2759"/>
<feature type="region of interest" description="Disordered" evidence="3">
    <location>
        <begin position="586"/>
        <end position="696"/>
    </location>
</feature>
<feature type="region of interest" description="Disordered" evidence="3">
    <location>
        <begin position="251"/>
        <end position="276"/>
    </location>
</feature>
<dbReference type="PROSITE" id="PS50967">
    <property type="entry name" value="HRDC"/>
    <property type="match status" value="1"/>
</dbReference>
<keyword evidence="6" id="KW-1185">Reference proteome</keyword>
<feature type="region of interest" description="Disordered" evidence="3">
    <location>
        <begin position="808"/>
        <end position="828"/>
    </location>
</feature>
<evidence type="ECO:0000313" key="5">
    <source>
        <dbReference type="EMBL" id="KAB8343145.1"/>
    </source>
</evidence>
<proteinExistence type="predicted"/>
<dbReference type="GO" id="GO:0000166">
    <property type="term" value="F:nucleotide binding"/>
    <property type="evidence" value="ECO:0007669"/>
    <property type="project" value="InterPro"/>
</dbReference>
<evidence type="ECO:0000256" key="2">
    <source>
        <dbReference type="ARBA" id="ARBA00034808"/>
    </source>
</evidence>
<feature type="compositionally biased region" description="Low complexity" evidence="3">
    <location>
        <begin position="817"/>
        <end position="828"/>
    </location>
</feature>
<feature type="compositionally biased region" description="Polar residues" evidence="3">
    <location>
        <begin position="856"/>
        <end position="870"/>
    </location>
</feature>
<dbReference type="InterPro" id="IPR010997">
    <property type="entry name" value="HRDC-like_sf"/>
</dbReference>
<organism evidence="5 6">
    <name type="scientific">Carpinus fangiana</name>
    <dbReference type="NCBI Taxonomy" id="176857"/>
    <lineage>
        <taxon>Eukaryota</taxon>
        <taxon>Viridiplantae</taxon>
        <taxon>Streptophyta</taxon>
        <taxon>Embryophyta</taxon>
        <taxon>Tracheophyta</taxon>
        <taxon>Spermatophyta</taxon>
        <taxon>Magnoliopsida</taxon>
        <taxon>eudicotyledons</taxon>
        <taxon>Gunneridae</taxon>
        <taxon>Pentapetalae</taxon>
        <taxon>rosids</taxon>
        <taxon>fabids</taxon>
        <taxon>Fagales</taxon>
        <taxon>Betulaceae</taxon>
        <taxon>Carpinus</taxon>
    </lineage>
</organism>
<dbReference type="AlphaFoldDB" id="A0A5N6KTL5"/>
<comment type="caution">
    <text evidence="5">The sequence shown here is derived from an EMBL/GenBank/DDBJ whole genome shotgun (WGS) entry which is preliminary data.</text>
</comment>
<feature type="domain" description="HRDC" evidence="4">
    <location>
        <begin position="705"/>
        <end position="788"/>
    </location>
</feature>
<feature type="compositionally biased region" description="Basic and acidic residues" evidence="3">
    <location>
        <begin position="359"/>
        <end position="372"/>
    </location>
</feature>
<feature type="compositionally biased region" description="Polar residues" evidence="3">
    <location>
        <begin position="611"/>
        <end position="639"/>
    </location>
</feature>
<dbReference type="GO" id="GO:0003676">
    <property type="term" value="F:nucleic acid binding"/>
    <property type="evidence" value="ECO:0007669"/>
    <property type="project" value="InterPro"/>
</dbReference>
<reference evidence="5 6" key="1">
    <citation type="submission" date="2019-06" db="EMBL/GenBank/DDBJ databases">
        <title>A chromosomal-level reference genome of Carpinus fangiana (Coryloideae, Betulaceae).</title>
        <authorList>
            <person name="Yang X."/>
            <person name="Wang Z."/>
            <person name="Zhang L."/>
            <person name="Hao G."/>
            <person name="Liu J."/>
            <person name="Yang Y."/>
        </authorList>
    </citation>
    <scope>NUCLEOTIDE SEQUENCE [LARGE SCALE GENOMIC DNA]</scope>
    <source>
        <strain evidence="5">Cfa_2016G</strain>
        <tissue evidence="5">Leaf</tissue>
    </source>
</reference>
<dbReference type="GO" id="GO:0043138">
    <property type="term" value="F:3'-5' DNA helicase activity"/>
    <property type="evidence" value="ECO:0007669"/>
    <property type="project" value="UniProtKB-EC"/>
</dbReference>
<feature type="region of interest" description="Disordered" evidence="3">
    <location>
        <begin position="849"/>
        <end position="943"/>
    </location>
</feature>
<evidence type="ECO:0000259" key="4">
    <source>
        <dbReference type="PROSITE" id="PS50967"/>
    </source>
</evidence>
<feature type="region of interest" description="Disordered" evidence="3">
    <location>
        <begin position="1"/>
        <end position="28"/>
    </location>
</feature>
<dbReference type="Pfam" id="PF09382">
    <property type="entry name" value="RQC"/>
    <property type="match status" value="1"/>
</dbReference>
<feature type="region of interest" description="Disordered" evidence="3">
    <location>
        <begin position="74"/>
        <end position="93"/>
    </location>
</feature>
<name>A0A5N6KTL5_9ROSI</name>
<dbReference type="Proteomes" id="UP000327013">
    <property type="component" value="Unassembled WGS sequence"/>
</dbReference>
<dbReference type="InterPro" id="IPR036388">
    <property type="entry name" value="WH-like_DNA-bd_sf"/>
</dbReference>
<dbReference type="InterPro" id="IPR018982">
    <property type="entry name" value="RQC_domain"/>
</dbReference>
<evidence type="ECO:0000313" key="6">
    <source>
        <dbReference type="Proteomes" id="UP000327013"/>
    </source>
</evidence>
<feature type="region of interest" description="Disordered" evidence="3">
    <location>
        <begin position="123"/>
        <end position="169"/>
    </location>
</feature>
<dbReference type="GO" id="GO:0006260">
    <property type="term" value="P:DNA replication"/>
    <property type="evidence" value="ECO:0007669"/>
    <property type="project" value="InterPro"/>
</dbReference>
<gene>
    <name evidence="5" type="ORF">FH972_022736</name>
</gene>
<dbReference type="SUPFAM" id="SSF47819">
    <property type="entry name" value="HRDC-like"/>
    <property type="match status" value="1"/>
</dbReference>
<dbReference type="EC" id="5.6.2.4" evidence="2"/>
<dbReference type="InterPro" id="IPR002121">
    <property type="entry name" value="HRDC_dom"/>
</dbReference>
<dbReference type="SUPFAM" id="SSF46785">
    <property type="entry name" value="Winged helix' DNA-binding domain"/>
    <property type="match status" value="1"/>
</dbReference>
<feature type="compositionally biased region" description="Polar residues" evidence="3">
    <location>
        <begin position="80"/>
        <end position="91"/>
    </location>
</feature>
<feature type="compositionally biased region" description="Polar residues" evidence="3">
    <location>
        <begin position="925"/>
        <end position="943"/>
    </location>
</feature>
<dbReference type="EMBL" id="VIBQ01000012">
    <property type="protein sequence ID" value="KAB8343145.1"/>
    <property type="molecule type" value="Genomic_DNA"/>
</dbReference>